<dbReference type="Proteomes" id="UP000199577">
    <property type="component" value="Unassembled WGS sequence"/>
</dbReference>
<organism evidence="1 2">
    <name type="scientific">Parapedobacter composti</name>
    <dbReference type="NCBI Taxonomy" id="623281"/>
    <lineage>
        <taxon>Bacteria</taxon>
        <taxon>Pseudomonadati</taxon>
        <taxon>Bacteroidota</taxon>
        <taxon>Sphingobacteriia</taxon>
        <taxon>Sphingobacteriales</taxon>
        <taxon>Sphingobacteriaceae</taxon>
        <taxon>Parapedobacter</taxon>
    </lineage>
</organism>
<name>A0A1I1MJ67_9SPHI</name>
<evidence type="ECO:0000313" key="1">
    <source>
        <dbReference type="EMBL" id="SFC81600.1"/>
    </source>
</evidence>
<evidence type="ECO:0000313" key="2">
    <source>
        <dbReference type="Proteomes" id="UP000199577"/>
    </source>
</evidence>
<protein>
    <submittedName>
        <fullName evidence="1">Uncharacterized protein</fullName>
    </submittedName>
</protein>
<sequence>MSMIKRPSRNTLIRYFRWKFTVEGMYTRNISDVLFQQLNTRDNPLWYG</sequence>
<accession>A0A1I1MJ67</accession>
<feature type="non-terminal residue" evidence="1">
    <location>
        <position position="48"/>
    </location>
</feature>
<gene>
    <name evidence="1" type="ORF">SAMN05421747_13025</name>
</gene>
<reference evidence="1 2" key="1">
    <citation type="submission" date="2016-10" db="EMBL/GenBank/DDBJ databases">
        <authorList>
            <person name="de Groot N.N."/>
        </authorList>
    </citation>
    <scope>NUCLEOTIDE SEQUENCE [LARGE SCALE GENOMIC DNA]</scope>
    <source>
        <strain evidence="1 2">DSM 22900</strain>
    </source>
</reference>
<proteinExistence type="predicted"/>
<dbReference type="EMBL" id="FOLL01000030">
    <property type="protein sequence ID" value="SFC81600.1"/>
    <property type="molecule type" value="Genomic_DNA"/>
</dbReference>
<dbReference type="AlphaFoldDB" id="A0A1I1MJ67"/>
<keyword evidence="2" id="KW-1185">Reference proteome</keyword>